<reference evidence="2" key="1">
    <citation type="submission" date="2018-01" db="EMBL/GenBank/DDBJ databases">
        <title>Draft Genome Sequence of the Radioresistant Bacterium Deinococcus aerius TR0125, Isolated from the Higher Atmosphere above Japan.</title>
        <authorList>
            <person name="Satoh K."/>
            <person name="Arai H."/>
            <person name="Sanzen T."/>
            <person name="Kawaguchi Y."/>
            <person name="Hayashi H."/>
            <person name="Yokobori S."/>
            <person name="Yamagishi A."/>
            <person name="Oono Y."/>
            <person name="Narumi I."/>
        </authorList>
    </citation>
    <scope>NUCLEOTIDE SEQUENCE [LARGE SCALE GENOMIC DNA]</scope>
    <source>
        <strain evidence="2">TR0125</strain>
    </source>
</reference>
<evidence type="ECO:0008006" key="3">
    <source>
        <dbReference type="Google" id="ProtNLM"/>
    </source>
</evidence>
<dbReference type="Proteomes" id="UP000236569">
    <property type="component" value="Unassembled WGS sequence"/>
</dbReference>
<protein>
    <recommendedName>
        <fullName evidence="3">Tfp pilus assembly protein PilX</fullName>
    </recommendedName>
</protein>
<gene>
    <name evidence="1" type="ORF">DAERI_060152</name>
</gene>
<name>A0A2I9CVF6_9DEIO</name>
<sequence length="709" mass="76206">MIVVVLFTLLLLAGILAATMRLGLGSRQNTVDQAAILKAQYAAESNVTLLRSKLRDYQDILSSNGINASGVQVPYLLLPAGTSADVVKNDAKAFCGKGSVADPWVPTSDFATAREAGDAELFPSATQCVATSAPTLDSYGILADAVTSAAYNELPPSERPAAGSTRAALLSWWQNQLSNVSSGNIKYDIRPLRVVKLTDNRYRFYLGVTNLDVKGSSGTGQRYMAGTRSDKGDWWFEIKVPNPFDNVLFINNWPSADGGFYNDVIDGDFFTNQKVRMLFGINSVNFRGKLRSAGCTAFPGAGTLQNADCTKGDGPGFYGGLNTLISPDAGITDNAAKSANLKSKMTNQGTNFTSTVAGDFSFTEKYIPLPLTANTQAADAANGGLTLAPNESGVELVAGDASGNPLNNYDSSKSLWKESNPTYQYIRIKGPASSSSYDNSTWIEVDKSDYDNWPADKKKMTNNPTMYWVRPKQVDNSREFRFGPDKILYAKSGSGWVSTGTTFNGVIYGSQNITVSGPMRKDSSLTADVSKMPPALASFAKLNITGGAGLRLDTDLTLSNTPCDNGNTQQGCPKTGDAKPQNALCLFAPAGDVVMTRYTQDEATYHAAIMASNGAFNVENYDKRRVQGSRHVIGSVVENRYGLNGTASLNNGQVTFGSGYGDQFSFDNRLREDILPSSPIVTVWQSADASSTQKRLTNVVWQQSTADNF</sequence>
<keyword evidence="2" id="KW-1185">Reference proteome</keyword>
<proteinExistence type="predicted"/>
<accession>A0A2I9CVF6</accession>
<evidence type="ECO:0000313" key="1">
    <source>
        <dbReference type="EMBL" id="GBF05892.1"/>
    </source>
</evidence>
<dbReference type="AlphaFoldDB" id="A0A2I9CVF6"/>
<dbReference type="EMBL" id="BFAG01000006">
    <property type="protein sequence ID" value="GBF05892.1"/>
    <property type="molecule type" value="Genomic_DNA"/>
</dbReference>
<dbReference type="RefSeq" id="WP_133162008.1">
    <property type="nucleotide sequence ID" value="NZ_BFAG01000006.1"/>
</dbReference>
<evidence type="ECO:0000313" key="2">
    <source>
        <dbReference type="Proteomes" id="UP000236569"/>
    </source>
</evidence>
<organism evidence="1 2">
    <name type="scientific">Deinococcus aerius</name>
    <dbReference type="NCBI Taxonomy" id="200253"/>
    <lineage>
        <taxon>Bacteria</taxon>
        <taxon>Thermotogati</taxon>
        <taxon>Deinococcota</taxon>
        <taxon>Deinococci</taxon>
        <taxon>Deinococcales</taxon>
        <taxon>Deinococcaceae</taxon>
        <taxon>Deinococcus</taxon>
    </lineage>
</organism>
<dbReference type="OrthoDB" id="55472at2"/>
<comment type="caution">
    <text evidence="1">The sequence shown here is derived from an EMBL/GenBank/DDBJ whole genome shotgun (WGS) entry which is preliminary data.</text>
</comment>